<gene>
    <name evidence="8" type="ORF">GGI25_000352</name>
</gene>
<feature type="signal peptide" evidence="7">
    <location>
        <begin position="1"/>
        <end position="36"/>
    </location>
</feature>
<keyword evidence="7" id="KW-0732">Signal</keyword>
<feature type="transmembrane region" description="Helical" evidence="6">
    <location>
        <begin position="635"/>
        <end position="654"/>
    </location>
</feature>
<accession>A0A9W8GCP0</accession>
<keyword evidence="3 6" id="KW-1133">Transmembrane helix</keyword>
<dbReference type="PANTHER" id="PTHR16950">
    <property type="entry name" value="ZINC TRANSPORTER SLC39A7 HISTIDINE-RICH MEMBRANE PROTEIN KE4"/>
    <property type="match status" value="1"/>
</dbReference>
<dbReference type="OrthoDB" id="200954at2759"/>
<feature type="transmembrane region" description="Helical" evidence="6">
    <location>
        <begin position="457"/>
        <end position="475"/>
    </location>
</feature>
<dbReference type="Pfam" id="PF02535">
    <property type="entry name" value="Zip"/>
    <property type="match status" value="1"/>
</dbReference>
<evidence type="ECO:0000256" key="5">
    <source>
        <dbReference type="SAM" id="MobiDB-lite"/>
    </source>
</evidence>
<proteinExistence type="predicted"/>
<protein>
    <recommendedName>
        <fullName evidence="10">Zinc transporter</fullName>
    </recommendedName>
</protein>
<feature type="compositionally biased region" description="Basic residues" evidence="5">
    <location>
        <begin position="536"/>
        <end position="546"/>
    </location>
</feature>
<dbReference type="AlphaFoldDB" id="A0A9W8GCP0"/>
<evidence type="ECO:0000313" key="9">
    <source>
        <dbReference type="Proteomes" id="UP001151518"/>
    </source>
</evidence>
<sequence length="831" mass="89588">MIKNAGKTKLKHTLVLLLSALLAICLFCTSVPAGAAARPTNEPIVPGDDIAASTNVLFGRCPLFDRVVGEQMLSGEITPEEAFAELDSRNCPIIRGASITSPQQLQDAVDRTIKQESAAPAGHSADNSSHLAHPDTSECQRLKELTDIMWGGSGSPREMMDELVTNTCPSLTSCAQFSRIKEKYASGKLQPSKAIQQLMQNCPIFSPTVARPAPAVQRNADLGAPPGKSMSDECRRLSDMMYAVNESQDTAETKNAAEQAMKELCDTRVPIINNCPLYQGVKTRYQSGQITAQMAIGEMKGNCPILSRELNPAMIFNFEEYGMHRDPYYDMGHGSHSHSDPTLCNAKPGGCGCCSGHGKKDDSTPARGSAKQLYKRHVEASDPDMCLPDGSCSRSHDQNFAKRPESRTSGLERLLGGIFPKGNPALSSLLGTLYISLFPNLILFATPSSIPNKMLRIMVAFAVGGLLGDVFLHLMPHMFADEHNHGEHSSHEHIHSSGIDPHVRSTVYGCTVFLGLMVFFMVDKLMRVLGNEHSHNHGHSHGHSYKSGKASSSSADSSDSETKHKLRKRHGKKNKRITSDANEADDEKDEQLDAFAGTSAKKDSSKKQIKLSAYLNLVADATHNFTDGLAMSASFYLSHAAGLSTFVAVFFHEIPHELGDFAILVQSGFSRTSALASQFFTALGAIAGTIAGILIEETGKGNRLNLKGIFISEVPIFVPTATASTNNSMLPYILSSIFGLFPSSVGGVPWGKLVIPFTAGGFIYVGTVSVLPDLLQPNEETKTVAATGKGRVTAKRMERQKVRRGVYMAFVELGAMLVGLGIMAAIALGEE</sequence>
<dbReference type="GO" id="GO:0005385">
    <property type="term" value="F:zinc ion transmembrane transporter activity"/>
    <property type="evidence" value="ECO:0007669"/>
    <property type="project" value="TreeGrafter"/>
</dbReference>
<dbReference type="Proteomes" id="UP001151518">
    <property type="component" value="Unassembled WGS sequence"/>
</dbReference>
<evidence type="ECO:0000256" key="2">
    <source>
        <dbReference type="ARBA" id="ARBA00022692"/>
    </source>
</evidence>
<evidence type="ECO:0000256" key="7">
    <source>
        <dbReference type="SAM" id="SignalP"/>
    </source>
</evidence>
<evidence type="ECO:0000256" key="6">
    <source>
        <dbReference type="SAM" id="Phobius"/>
    </source>
</evidence>
<feature type="transmembrane region" description="Helical" evidence="6">
    <location>
        <begin position="425"/>
        <end position="445"/>
    </location>
</feature>
<feature type="compositionally biased region" description="Basic residues" evidence="5">
    <location>
        <begin position="564"/>
        <end position="576"/>
    </location>
</feature>
<keyword evidence="4 6" id="KW-0472">Membrane</keyword>
<dbReference type="GO" id="GO:0006882">
    <property type="term" value="P:intracellular zinc ion homeostasis"/>
    <property type="evidence" value="ECO:0007669"/>
    <property type="project" value="TreeGrafter"/>
</dbReference>
<dbReference type="PANTHER" id="PTHR16950:SF16">
    <property type="entry name" value="ZINC TRANSPORTER ZIP13"/>
    <property type="match status" value="1"/>
</dbReference>
<organism evidence="8 9">
    <name type="scientific">Coemansia spiralis</name>
    <dbReference type="NCBI Taxonomy" id="417178"/>
    <lineage>
        <taxon>Eukaryota</taxon>
        <taxon>Fungi</taxon>
        <taxon>Fungi incertae sedis</taxon>
        <taxon>Zoopagomycota</taxon>
        <taxon>Kickxellomycotina</taxon>
        <taxon>Kickxellomycetes</taxon>
        <taxon>Kickxellales</taxon>
        <taxon>Kickxellaceae</taxon>
        <taxon>Coemansia</taxon>
    </lineage>
</organism>
<evidence type="ECO:0000256" key="3">
    <source>
        <dbReference type="ARBA" id="ARBA00022989"/>
    </source>
</evidence>
<feature type="transmembrane region" description="Helical" evidence="6">
    <location>
        <begin position="716"/>
        <end position="741"/>
    </location>
</feature>
<evidence type="ECO:0000256" key="4">
    <source>
        <dbReference type="ARBA" id="ARBA00023136"/>
    </source>
</evidence>
<comment type="caution">
    <text evidence="8">The sequence shown here is derived from an EMBL/GenBank/DDBJ whole genome shotgun (WGS) entry which is preliminary data.</text>
</comment>
<name>A0A9W8GCP0_9FUNG</name>
<feature type="transmembrane region" description="Helical" evidence="6">
    <location>
        <begin position="753"/>
        <end position="772"/>
    </location>
</feature>
<dbReference type="InterPro" id="IPR003689">
    <property type="entry name" value="ZIP"/>
</dbReference>
<evidence type="ECO:0000256" key="1">
    <source>
        <dbReference type="ARBA" id="ARBA00004141"/>
    </source>
</evidence>
<feature type="transmembrane region" description="Helical" evidence="6">
    <location>
        <begin position="674"/>
        <end position="695"/>
    </location>
</feature>
<feature type="transmembrane region" description="Helical" evidence="6">
    <location>
        <begin position="505"/>
        <end position="522"/>
    </location>
</feature>
<feature type="transmembrane region" description="Helical" evidence="6">
    <location>
        <begin position="805"/>
        <end position="828"/>
    </location>
</feature>
<evidence type="ECO:0000313" key="8">
    <source>
        <dbReference type="EMBL" id="KAJ2680717.1"/>
    </source>
</evidence>
<feature type="compositionally biased region" description="Low complexity" evidence="5">
    <location>
        <begin position="547"/>
        <end position="557"/>
    </location>
</feature>
<dbReference type="EMBL" id="JANBTW010000003">
    <property type="protein sequence ID" value="KAJ2680717.1"/>
    <property type="molecule type" value="Genomic_DNA"/>
</dbReference>
<reference evidence="8" key="1">
    <citation type="submission" date="2022-07" db="EMBL/GenBank/DDBJ databases">
        <title>Phylogenomic reconstructions and comparative analyses of Kickxellomycotina fungi.</title>
        <authorList>
            <person name="Reynolds N.K."/>
            <person name="Stajich J.E."/>
            <person name="Barry K."/>
            <person name="Grigoriev I.V."/>
            <person name="Crous P."/>
            <person name="Smith M.E."/>
        </authorList>
    </citation>
    <scope>NUCLEOTIDE SEQUENCE</scope>
    <source>
        <strain evidence="8">NRRL 3115</strain>
    </source>
</reference>
<feature type="region of interest" description="Disordered" evidence="5">
    <location>
        <begin position="533"/>
        <end position="589"/>
    </location>
</feature>
<feature type="chain" id="PRO_5040835755" description="Zinc transporter" evidence="7">
    <location>
        <begin position="37"/>
        <end position="831"/>
    </location>
</feature>
<comment type="subcellular location">
    <subcellularLocation>
        <location evidence="1">Membrane</location>
        <topology evidence="1">Multi-pass membrane protein</topology>
    </subcellularLocation>
</comment>
<dbReference type="GO" id="GO:0016020">
    <property type="term" value="C:membrane"/>
    <property type="evidence" value="ECO:0007669"/>
    <property type="project" value="UniProtKB-SubCell"/>
</dbReference>
<keyword evidence="2 6" id="KW-0812">Transmembrane</keyword>
<evidence type="ECO:0008006" key="10">
    <source>
        <dbReference type="Google" id="ProtNLM"/>
    </source>
</evidence>